<name>F4X1B0_ACREC</name>
<accession>F4X1B0</accession>
<keyword evidence="2" id="KW-1185">Reference proteome</keyword>
<organism evidence="2">
    <name type="scientific">Acromyrmex echinatior</name>
    <name type="common">Panamanian leafcutter ant</name>
    <name type="synonym">Acromyrmex octospinosus echinatior</name>
    <dbReference type="NCBI Taxonomy" id="103372"/>
    <lineage>
        <taxon>Eukaryota</taxon>
        <taxon>Metazoa</taxon>
        <taxon>Ecdysozoa</taxon>
        <taxon>Arthropoda</taxon>
        <taxon>Hexapoda</taxon>
        <taxon>Insecta</taxon>
        <taxon>Pterygota</taxon>
        <taxon>Neoptera</taxon>
        <taxon>Endopterygota</taxon>
        <taxon>Hymenoptera</taxon>
        <taxon>Apocrita</taxon>
        <taxon>Aculeata</taxon>
        <taxon>Formicoidea</taxon>
        <taxon>Formicidae</taxon>
        <taxon>Myrmicinae</taxon>
        <taxon>Acromyrmex</taxon>
    </lineage>
</organism>
<dbReference type="InParanoid" id="F4X1B0"/>
<sequence length="147" mass="16136">MDGDRLAVLWVDFAARLAVSTCSCRTNVLAFWPERAGARGRGRGGAHEPAGVSVGSGHSLGRAYTLDIRIGKNFQQDSMTRPGGFLTRVVHNGKEGYIALQDISYVIAHHPVTSSATEVDIRSPRFDVGYIIRRSEYAPSGFEREER</sequence>
<gene>
    <name evidence="1" type="ORF">G5I_12069</name>
</gene>
<dbReference type="EMBL" id="GL888528">
    <property type="protein sequence ID" value="EGI59782.1"/>
    <property type="molecule type" value="Genomic_DNA"/>
</dbReference>
<evidence type="ECO:0000313" key="1">
    <source>
        <dbReference type="EMBL" id="EGI59782.1"/>
    </source>
</evidence>
<evidence type="ECO:0000313" key="2">
    <source>
        <dbReference type="Proteomes" id="UP000007755"/>
    </source>
</evidence>
<dbReference type="Proteomes" id="UP000007755">
    <property type="component" value="Unassembled WGS sequence"/>
</dbReference>
<dbReference type="AlphaFoldDB" id="F4X1B0"/>
<protein>
    <submittedName>
        <fullName evidence="1">Uncharacterized protein</fullName>
    </submittedName>
</protein>
<reference evidence="1" key="1">
    <citation type="submission" date="2011-02" db="EMBL/GenBank/DDBJ databases">
        <title>The genome of the leaf-cutting ant Acromyrmex echinatior suggests key adaptations to social evolution and fungus farming.</title>
        <authorList>
            <person name="Nygaard S."/>
            <person name="Zhang G."/>
        </authorList>
    </citation>
    <scope>NUCLEOTIDE SEQUENCE</scope>
</reference>
<proteinExistence type="predicted"/>